<dbReference type="STRING" id="1441469.A0A1Q5Q836"/>
<gene>
    <name evidence="4" type="ORF">UA08_04080</name>
</gene>
<feature type="compositionally biased region" description="Basic residues" evidence="3">
    <location>
        <begin position="85"/>
        <end position="102"/>
    </location>
</feature>
<evidence type="ECO:0000313" key="5">
    <source>
        <dbReference type="Proteomes" id="UP000214365"/>
    </source>
</evidence>
<dbReference type="Proteomes" id="UP000214365">
    <property type="component" value="Unassembled WGS sequence"/>
</dbReference>
<feature type="region of interest" description="Disordered" evidence="3">
    <location>
        <begin position="32"/>
        <end position="106"/>
    </location>
</feature>
<sequence>MDDVYTTAKWANRMLRPLTSLHHRLAKYREMQSVGAQQPETIKTVSTVSISESSRKRHAAADSEHDSECGDNDPSWIPRKPDAKRVRRKYVVRGERHRRQPRFRPVLHSPETVKTLPGAIEIATPLIMGKSTDVTNDKGSKETGLGDHRNEESSRNNTQQKKWPERTGKRQNQARFPKPDPQWRVSLDSAKDINYADIVQRLDIVFLKFLEKTRLADSRSPRSTNNSRSLLLTVMRRLPQFIAEEQKLQDECDADDDIDMADAYFTELESAYGSSGKGWQPLREAVRSQGISLVCNMLQENWITHLTASILIKKCIGAEENDAVERLLGALLLKLDCCDFPDAFDPWRVHQSVRDPVRLLHRYWSMSGNSSFVFAEIERLLRRKVLPSEWMVTTPWKAFVASATKSLSNGDSEYAAATRLITAILETAAGINAYETHSLGTNQHAKTAKRLHAQSTSILQTQFADSNRNRCPVYIHDALSNLISSLVVALCSMYCVRVEQSTNLDLDSSTRIVSIFSNIILALQRELAVGHGSLNSKDDQTKVHLLRKGYLLLGHYLLRCQQEDTQILDCEKVGIVDVSLSKDCEPFFEVLQQNSDIIKELSGMVGQVVRCCERGGEQAQCRRARRLCTHLLTFEQFEMNNLTLFLGQVAVEVALDFAQYSQDAEDHTFAADIQETVSARRMRFKGGRCRALGPEYYNTPFFRWEEGIGEWIAKTPLVRAKIALPKPMVEITTLSSTTMTRSLSSVSEEESRSPSSIGNGSSMTSVAGSPSSVCPKKKNMDIEPPHQRIKRPRKSYDKTRQSTRIATRQSNMLVLIHAEERNRIPCNAKSDYESEYNALERAPEDGDFETERGEISDDEENAKVMKLQSSVARQHQQQRQHKRMNFEVIIHNCAGTPRQTPAHGRRGRGRPRKQVAQQAAQARSQSIVAPRQKPSQQRSIIPCSEDEDSDDELSFL</sequence>
<evidence type="ECO:0000313" key="4">
    <source>
        <dbReference type="EMBL" id="OKL60293.1"/>
    </source>
</evidence>
<protein>
    <submittedName>
        <fullName evidence="4">Uncharacterized protein</fullName>
    </submittedName>
</protein>
<reference evidence="4 5" key="1">
    <citation type="submission" date="2015-06" db="EMBL/GenBank/DDBJ databases">
        <title>Talaromyces atroroseus IBT 11181 draft genome.</title>
        <authorList>
            <person name="Rasmussen K.B."/>
            <person name="Rasmussen S."/>
            <person name="Petersen B."/>
            <person name="Sicheritz-Ponten T."/>
            <person name="Mortensen U.H."/>
            <person name="Thrane U."/>
        </authorList>
    </citation>
    <scope>NUCLEOTIDE SEQUENCE [LARGE SCALE GENOMIC DNA]</scope>
    <source>
        <strain evidence="4 5">IBT 11181</strain>
    </source>
</reference>
<feature type="compositionally biased region" description="Low complexity" evidence="3">
    <location>
        <begin position="735"/>
        <end position="746"/>
    </location>
</feature>
<dbReference type="GO" id="GO:0005634">
    <property type="term" value="C:nucleus"/>
    <property type="evidence" value="ECO:0007669"/>
    <property type="project" value="UniProtKB-SubCell"/>
</dbReference>
<keyword evidence="5" id="KW-1185">Reference proteome</keyword>
<feature type="compositionally biased region" description="Basic and acidic residues" evidence="3">
    <location>
        <begin position="59"/>
        <end position="68"/>
    </location>
</feature>
<dbReference type="InterPro" id="IPR000637">
    <property type="entry name" value="HMGI/Y_DNA-bd_CS"/>
</dbReference>
<evidence type="ECO:0000256" key="1">
    <source>
        <dbReference type="ARBA" id="ARBA00004123"/>
    </source>
</evidence>
<proteinExistence type="predicted"/>
<dbReference type="OrthoDB" id="4159838at2759"/>
<comment type="subcellular location">
    <subcellularLocation>
        <location evidence="1">Nucleus</location>
    </subcellularLocation>
</comment>
<accession>A0A1Q5Q836</accession>
<evidence type="ECO:0000256" key="3">
    <source>
        <dbReference type="SAM" id="MobiDB-lite"/>
    </source>
</evidence>
<feature type="compositionally biased region" description="Low complexity" evidence="3">
    <location>
        <begin position="753"/>
        <end position="765"/>
    </location>
</feature>
<comment type="caution">
    <text evidence="4">The sequence shown here is derived from an EMBL/GenBank/DDBJ whole genome shotgun (WGS) entry which is preliminary data.</text>
</comment>
<name>A0A1Q5Q836_TALAT</name>
<dbReference type="AlphaFoldDB" id="A0A1Q5Q836"/>
<dbReference type="RefSeq" id="XP_020120414.1">
    <property type="nucleotide sequence ID" value="XM_020266364.1"/>
</dbReference>
<feature type="compositionally biased region" description="Polar residues" evidence="3">
    <location>
        <begin position="34"/>
        <end position="52"/>
    </location>
</feature>
<organism evidence="4 5">
    <name type="scientific">Talaromyces atroroseus</name>
    <dbReference type="NCBI Taxonomy" id="1441469"/>
    <lineage>
        <taxon>Eukaryota</taxon>
        <taxon>Fungi</taxon>
        <taxon>Dikarya</taxon>
        <taxon>Ascomycota</taxon>
        <taxon>Pezizomycotina</taxon>
        <taxon>Eurotiomycetes</taxon>
        <taxon>Eurotiomycetidae</taxon>
        <taxon>Eurotiales</taxon>
        <taxon>Trichocomaceae</taxon>
        <taxon>Talaromyces</taxon>
        <taxon>Talaromyces sect. Trachyspermi</taxon>
    </lineage>
</organism>
<feature type="compositionally biased region" description="Acidic residues" evidence="3">
    <location>
        <begin position="944"/>
        <end position="956"/>
    </location>
</feature>
<feature type="compositionally biased region" description="Low complexity" evidence="3">
    <location>
        <begin position="914"/>
        <end position="929"/>
    </location>
</feature>
<dbReference type="GO" id="GO:0006355">
    <property type="term" value="P:regulation of DNA-templated transcription"/>
    <property type="evidence" value="ECO:0007669"/>
    <property type="project" value="InterPro"/>
</dbReference>
<feature type="region of interest" description="Disordered" evidence="3">
    <location>
        <begin position="130"/>
        <end position="183"/>
    </location>
</feature>
<dbReference type="PROSITE" id="PS00354">
    <property type="entry name" value="HMGI_Y"/>
    <property type="match status" value="1"/>
</dbReference>
<feature type="region of interest" description="Disordered" evidence="3">
    <location>
        <begin position="892"/>
        <end position="956"/>
    </location>
</feature>
<evidence type="ECO:0000256" key="2">
    <source>
        <dbReference type="ARBA" id="ARBA00023242"/>
    </source>
</evidence>
<dbReference type="EMBL" id="LFMY01000005">
    <property type="protein sequence ID" value="OKL60293.1"/>
    <property type="molecule type" value="Genomic_DNA"/>
</dbReference>
<dbReference type="GeneID" id="31003835"/>
<feature type="region of interest" description="Disordered" evidence="3">
    <location>
        <begin position="735"/>
        <end position="806"/>
    </location>
</feature>
<keyword evidence="2" id="KW-0539">Nucleus</keyword>
<feature type="compositionally biased region" description="Basic and acidic residues" evidence="3">
    <location>
        <begin position="135"/>
        <end position="154"/>
    </location>
</feature>
<feature type="compositionally biased region" description="Basic residues" evidence="3">
    <location>
        <begin position="903"/>
        <end position="913"/>
    </location>
</feature>